<organism evidence="1">
    <name type="scientific">Caldilineaceae bacterium SB0675_bin_29</name>
    <dbReference type="NCBI Taxonomy" id="2605266"/>
    <lineage>
        <taxon>Bacteria</taxon>
        <taxon>Bacillati</taxon>
        <taxon>Chloroflexota</taxon>
        <taxon>Caldilineae</taxon>
        <taxon>Caldilineales</taxon>
        <taxon>Caldilineaceae</taxon>
    </lineage>
</organism>
<dbReference type="Pfam" id="PF05721">
    <property type="entry name" value="PhyH"/>
    <property type="match status" value="1"/>
</dbReference>
<comment type="caution">
    <text evidence="1">The sequence shown here is derived from an EMBL/GenBank/DDBJ whole genome shotgun (WGS) entry which is preliminary data.</text>
</comment>
<reference evidence="1" key="1">
    <citation type="submission" date="2019-09" db="EMBL/GenBank/DDBJ databases">
        <title>Characterisation of the sponge microbiome using genome-centric metagenomics.</title>
        <authorList>
            <person name="Engelberts J.P."/>
            <person name="Robbins S.J."/>
            <person name="De Goeij J.M."/>
            <person name="Aranda M."/>
            <person name="Bell S.C."/>
            <person name="Webster N.S."/>
        </authorList>
    </citation>
    <scope>NUCLEOTIDE SEQUENCE</scope>
    <source>
        <strain evidence="1">SB0675_bin_29</strain>
    </source>
</reference>
<dbReference type="GO" id="GO:0016706">
    <property type="term" value="F:2-oxoglutarate-dependent dioxygenase activity"/>
    <property type="evidence" value="ECO:0007669"/>
    <property type="project" value="UniProtKB-ARBA"/>
</dbReference>
<proteinExistence type="predicted"/>
<evidence type="ECO:0000313" key="1">
    <source>
        <dbReference type="EMBL" id="MYH60220.1"/>
    </source>
</evidence>
<protein>
    <submittedName>
        <fullName evidence="1">Phytanoyl-CoA dioxygenase family protein</fullName>
    </submittedName>
</protein>
<sequence length="280" mass="31874">MQTKTRLRTASPMEELDEAHQLEIQILNLKNLGYTMVRGAIPPDMLKEIQNAFDKKMNEQIARMGRDFRNTFNRFDLIPLWQEPSFRQLVNLPKIMPIVRGFMERYWDDEPVVFGAGHGHCLFENSPAHQAWHNDARVNKKASDMTPPIYIRLSFLIEDVEEDMGPTALLPGTHGTHVNSPPWFTAPDGQPRQVPEMVLASGKAGDCLINDTSIYHTNTPNLSDRVRKIVWALYAGARTPIWVRKDLPADYRDQARLTQADVGASDDPVMAALFRNLPED</sequence>
<accession>A0A6B1FVE1</accession>
<keyword evidence="1" id="KW-0223">Dioxygenase</keyword>
<keyword evidence="1" id="KW-0560">Oxidoreductase</keyword>
<gene>
    <name evidence="1" type="ORF">F4148_00085</name>
</gene>
<dbReference type="EMBL" id="VYDA01000002">
    <property type="protein sequence ID" value="MYH60220.1"/>
    <property type="molecule type" value="Genomic_DNA"/>
</dbReference>
<dbReference type="SUPFAM" id="SSF51197">
    <property type="entry name" value="Clavaminate synthase-like"/>
    <property type="match status" value="1"/>
</dbReference>
<dbReference type="InterPro" id="IPR051961">
    <property type="entry name" value="Fungal_Metabolite_Diox"/>
</dbReference>
<dbReference type="InterPro" id="IPR008775">
    <property type="entry name" value="Phytyl_CoA_dOase-like"/>
</dbReference>
<dbReference type="PANTHER" id="PTHR37563:SF2">
    <property type="entry name" value="PHYTANOYL-COA DIOXYGENASE FAMILY PROTEIN (AFU_ORTHOLOGUE AFUA_2G03330)"/>
    <property type="match status" value="1"/>
</dbReference>
<dbReference type="PANTHER" id="PTHR37563">
    <property type="entry name" value="PHYTANOYL-COA DIOXYGENASE FAMILY PROTEIN (AFU_ORTHOLOGUE AFUA_2G03330)"/>
    <property type="match status" value="1"/>
</dbReference>
<dbReference type="AlphaFoldDB" id="A0A6B1FVE1"/>
<name>A0A6B1FVE1_9CHLR</name>
<dbReference type="Gene3D" id="2.60.120.620">
    <property type="entry name" value="q2cbj1_9rhob like domain"/>
    <property type="match status" value="1"/>
</dbReference>